<sequence length="322" mass="37350">MELRFRQYSWQLAPGSIRDIRQRVFVDEQRVPPDLEWDATDEIADHYLAVDRDNRPVATARMFSALEETGYIGRMAVLPEFRGLGVGDALLCHLLSEAAGRYQELRLSAQEHAIGFYQRRGFHTASARPYDDAGIPHLDMRCLAPALAHRAGRNHANPLILGADSESWLFDKDCSLRDLMDSLVGQAGQRLWLYDQVLDHDLYDRHRLRELVSALARRHRISEVRLLIHDDKPLVKRRHQLVELMRRLTSRVELRLVNPDYPFEDQPFLLVDRQGVLYRHSFDKPEGFADFSAHGRVRILSEAFQKMWDAARPSLELRELPL</sequence>
<dbReference type="GO" id="GO:0004343">
    <property type="term" value="F:glucosamine 6-phosphate N-acetyltransferase activity"/>
    <property type="evidence" value="ECO:0007669"/>
    <property type="project" value="TreeGrafter"/>
</dbReference>
<evidence type="ECO:0000259" key="1">
    <source>
        <dbReference type="PROSITE" id="PS51186"/>
    </source>
</evidence>
<dbReference type="Pfam" id="PF25559">
    <property type="entry name" value="DUF7931"/>
    <property type="match status" value="1"/>
</dbReference>
<dbReference type="Pfam" id="PF13673">
    <property type="entry name" value="Acetyltransf_10"/>
    <property type="match status" value="1"/>
</dbReference>
<dbReference type="OrthoDB" id="9796171at2"/>
<proteinExistence type="predicted"/>
<keyword evidence="2" id="KW-0808">Transferase</keyword>
<protein>
    <submittedName>
        <fullName evidence="2">N-acetyltransferase</fullName>
    </submittedName>
</protein>
<evidence type="ECO:0000313" key="3">
    <source>
        <dbReference type="Proteomes" id="UP000239866"/>
    </source>
</evidence>
<dbReference type="InterPro" id="IPR039143">
    <property type="entry name" value="GNPNAT1-like"/>
</dbReference>
<gene>
    <name evidence="2" type="ORF">C7H09_18250</name>
</gene>
<name>A0A2T1K4L5_9GAMM</name>
<dbReference type="RefSeq" id="WP_106765533.1">
    <property type="nucleotide sequence ID" value="NZ_PXNP01000109.1"/>
</dbReference>
<accession>A0A2T1K4L5</accession>
<dbReference type="Proteomes" id="UP000239866">
    <property type="component" value="Unassembled WGS sequence"/>
</dbReference>
<organism evidence="2 3">
    <name type="scientific">Marinobacter fuscus</name>
    <dbReference type="NCBI Taxonomy" id="2109942"/>
    <lineage>
        <taxon>Bacteria</taxon>
        <taxon>Pseudomonadati</taxon>
        <taxon>Pseudomonadota</taxon>
        <taxon>Gammaproteobacteria</taxon>
        <taxon>Pseudomonadales</taxon>
        <taxon>Marinobacteraceae</taxon>
        <taxon>Marinobacter</taxon>
    </lineage>
</organism>
<feature type="domain" description="N-acetyltransferase" evidence="1">
    <location>
        <begin position="3"/>
        <end position="145"/>
    </location>
</feature>
<dbReference type="CDD" id="cd04301">
    <property type="entry name" value="NAT_SF"/>
    <property type="match status" value="1"/>
</dbReference>
<dbReference type="InterPro" id="IPR057691">
    <property type="entry name" value="DUF7931"/>
</dbReference>
<dbReference type="Gene3D" id="3.40.630.30">
    <property type="match status" value="1"/>
</dbReference>
<reference evidence="2 3" key="1">
    <citation type="submission" date="2018-03" db="EMBL/GenBank/DDBJ databases">
        <title>Marinobacter brunus sp. nov., a marine bacterium of Gamma-proteobacteria isolated from the surface seawater of the South China Sea.</title>
        <authorList>
            <person name="Cheng H."/>
            <person name="Wu Y.-H."/>
            <person name="Xamxidin M."/>
            <person name="Xu X.-W."/>
        </authorList>
    </citation>
    <scope>NUCLEOTIDE SEQUENCE [LARGE SCALE GENOMIC DNA]</scope>
    <source>
        <strain evidence="2 3">NH169-3</strain>
    </source>
</reference>
<dbReference type="AlphaFoldDB" id="A0A2T1K4L5"/>
<dbReference type="PANTHER" id="PTHR13355">
    <property type="entry name" value="GLUCOSAMINE 6-PHOSPHATE N-ACETYLTRANSFERASE"/>
    <property type="match status" value="1"/>
</dbReference>
<comment type="caution">
    <text evidence="2">The sequence shown here is derived from an EMBL/GenBank/DDBJ whole genome shotgun (WGS) entry which is preliminary data.</text>
</comment>
<dbReference type="EMBL" id="PXNP01000109">
    <property type="protein sequence ID" value="PSF05010.1"/>
    <property type="molecule type" value="Genomic_DNA"/>
</dbReference>
<evidence type="ECO:0000313" key="2">
    <source>
        <dbReference type="EMBL" id="PSF05010.1"/>
    </source>
</evidence>
<dbReference type="SUPFAM" id="SSF55729">
    <property type="entry name" value="Acyl-CoA N-acyltransferases (Nat)"/>
    <property type="match status" value="1"/>
</dbReference>
<dbReference type="PROSITE" id="PS51186">
    <property type="entry name" value="GNAT"/>
    <property type="match status" value="1"/>
</dbReference>
<keyword evidence="3" id="KW-1185">Reference proteome</keyword>
<dbReference type="PANTHER" id="PTHR13355:SF11">
    <property type="entry name" value="GLUCOSAMINE 6-PHOSPHATE N-ACETYLTRANSFERASE"/>
    <property type="match status" value="1"/>
</dbReference>
<dbReference type="InterPro" id="IPR016181">
    <property type="entry name" value="Acyl_CoA_acyltransferase"/>
</dbReference>
<dbReference type="InterPro" id="IPR000182">
    <property type="entry name" value="GNAT_dom"/>
</dbReference>